<evidence type="ECO:0000313" key="2">
    <source>
        <dbReference type="Proteomes" id="UP000002640"/>
    </source>
</evidence>
<reference evidence="1 2" key="1">
    <citation type="journal article" date="2006" name="Science">
        <title>Phytophthora genome sequences uncover evolutionary origins and mechanisms of pathogenesis.</title>
        <authorList>
            <person name="Tyler B.M."/>
            <person name="Tripathy S."/>
            <person name="Zhang X."/>
            <person name="Dehal P."/>
            <person name="Jiang R.H."/>
            <person name="Aerts A."/>
            <person name="Arredondo F.D."/>
            <person name="Baxter L."/>
            <person name="Bensasson D."/>
            <person name="Beynon J.L."/>
            <person name="Chapman J."/>
            <person name="Damasceno C.M."/>
            <person name="Dorrance A.E."/>
            <person name="Dou D."/>
            <person name="Dickerman A.W."/>
            <person name="Dubchak I.L."/>
            <person name="Garbelotto M."/>
            <person name="Gijzen M."/>
            <person name="Gordon S.G."/>
            <person name="Govers F."/>
            <person name="Grunwald N.J."/>
            <person name="Huang W."/>
            <person name="Ivors K.L."/>
            <person name="Jones R.W."/>
            <person name="Kamoun S."/>
            <person name="Krampis K."/>
            <person name="Lamour K.H."/>
            <person name="Lee M.K."/>
            <person name="McDonald W.H."/>
            <person name="Medina M."/>
            <person name="Meijer H.J."/>
            <person name="Nordberg E.K."/>
            <person name="Maclean D.J."/>
            <person name="Ospina-Giraldo M.D."/>
            <person name="Morris P.F."/>
            <person name="Phuntumart V."/>
            <person name="Putnam N.H."/>
            <person name="Rash S."/>
            <person name="Rose J.K."/>
            <person name="Sakihama Y."/>
            <person name="Salamov A.A."/>
            <person name="Savidor A."/>
            <person name="Scheuring C.F."/>
            <person name="Smith B.M."/>
            <person name="Sobral B.W."/>
            <person name="Terry A."/>
            <person name="Torto-Alalibo T.A."/>
            <person name="Win J."/>
            <person name="Xu Z."/>
            <person name="Zhang H."/>
            <person name="Grigoriev I.V."/>
            <person name="Rokhsar D.S."/>
            <person name="Boore J.L."/>
        </authorList>
    </citation>
    <scope>NUCLEOTIDE SEQUENCE [LARGE SCALE GENOMIC DNA]</scope>
    <source>
        <strain evidence="1 2">P6497</strain>
    </source>
</reference>
<name>G5AGV4_PHYSP</name>
<dbReference type="Proteomes" id="UP000002640">
    <property type="component" value="Unassembled WGS sequence"/>
</dbReference>
<dbReference type="EMBL" id="JH159168">
    <property type="protein sequence ID" value="EGZ05147.1"/>
    <property type="molecule type" value="Genomic_DNA"/>
</dbReference>
<dbReference type="RefSeq" id="XP_009539305.1">
    <property type="nucleotide sequence ID" value="XM_009541010.1"/>
</dbReference>
<dbReference type="InParanoid" id="G5AGV4"/>
<accession>G5AGV4</accession>
<dbReference type="AlphaFoldDB" id="G5AGV4"/>
<evidence type="ECO:0000313" key="1">
    <source>
        <dbReference type="EMBL" id="EGZ05147.1"/>
    </source>
</evidence>
<dbReference type="KEGG" id="psoj:PHYSODRAFT_426370"/>
<organism evidence="1 2">
    <name type="scientific">Phytophthora sojae (strain P6497)</name>
    <name type="common">Soybean stem and root rot agent</name>
    <name type="synonym">Phytophthora megasperma f. sp. glycines</name>
    <dbReference type="NCBI Taxonomy" id="1094619"/>
    <lineage>
        <taxon>Eukaryota</taxon>
        <taxon>Sar</taxon>
        <taxon>Stramenopiles</taxon>
        <taxon>Oomycota</taxon>
        <taxon>Peronosporomycetes</taxon>
        <taxon>Peronosporales</taxon>
        <taxon>Peronosporaceae</taxon>
        <taxon>Phytophthora</taxon>
    </lineage>
</organism>
<feature type="non-terminal residue" evidence="1">
    <location>
        <position position="112"/>
    </location>
</feature>
<sequence>MGLDELKPGNTKRAKDTAISAFMAFVKSEHVEFDYVRQCIEQDGTGKCFVSVLDMFGMCIAFNEGKKGKALARNTAMQYFRQSKMWLFELFPVQRHITDAKLLGMGKTLDSY</sequence>
<protein>
    <submittedName>
        <fullName evidence="1">Uncharacterized protein</fullName>
    </submittedName>
</protein>
<dbReference type="GeneID" id="20652254"/>
<gene>
    <name evidence="1" type="ORF">PHYSODRAFT_426370</name>
</gene>
<dbReference type="STRING" id="1094619.G5AGV4"/>
<proteinExistence type="predicted"/>
<keyword evidence="2" id="KW-1185">Reference proteome</keyword>